<gene>
    <name evidence="1" type="ORF">JOF53_002888</name>
</gene>
<dbReference type="Proteomes" id="UP001519363">
    <property type="component" value="Unassembled WGS sequence"/>
</dbReference>
<keyword evidence="2" id="KW-1185">Reference proteome</keyword>
<reference evidence="1 2" key="1">
    <citation type="submission" date="2021-03" db="EMBL/GenBank/DDBJ databases">
        <title>Sequencing the genomes of 1000 actinobacteria strains.</title>
        <authorList>
            <person name="Klenk H.-P."/>
        </authorList>
    </citation>
    <scope>NUCLEOTIDE SEQUENCE [LARGE SCALE GENOMIC DNA]</scope>
    <source>
        <strain evidence="1 2">DSM 44580</strain>
    </source>
</reference>
<comment type="caution">
    <text evidence="1">The sequence shown here is derived from an EMBL/GenBank/DDBJ whole genome shotgun (WGS) entry which is preliminary data.</text>
</comment>
<dbReference type="RefSeq" id="WP_086789434.1">
    <property type="nucleotide sequence ID" value="NZ_JAGIOO010000001.1"/>
</dbReference>
<sequence length="97" mass="10778">MSIYEPLATPAQLIEFARNVAIRAEREPQARHHLARVAFYWTHTAMTAAHYVGGPDLGHAMRLLLDAEDVTDLPAAEDALRLAELHLDIARAHIKCA</sequence>
<organism evidence="1 2">
    <name type="scientific">Crossiella equi</name>
    <dbReference type="NCBI Taxonomy" id="130796"/>
    <lineage>
        <taxon>Bacteria</taxon>
        <taxon>Bacillati</taxon>
        <taxon>Actinomycetota</taxon>
        <taxon>Actinomycetes</taxon>
        <taxon>Pseudonocardiales</taxon>
        <taxon>Pseudonocardiaceae</taxon>
        <taxon>Crossiella</taxon>
    </lineage>
</organism>
<evidence type="ECO:0000313" key="2">
    <source>
        <dbReference type="Proteomes" id="UP001519363"/>
    </source>
</evidence>
<protein>
    <submittedName>
        <fullName evidence="1">Fermentation-respiration switch protein FrsA (DUF1100 family)</fullName>
    </submittedName>
</protein>
<name>A0ABS5ABR1_9PSEU</name>
<accession>A0ABS5ABR1</accession>
<evidence type="ECO:0000313" key="1">
    <source>
        <dbReference type="EMBL" id="MBP2474016.1"/>
    </source>
</evidence>
<proteinExistence type="predicted"/>
<dbReference type="EMBL" id="JAGIOO010000001">
    <property type="protein sequence ID" value="MBP2474016.1"/>
    <property type="molecule type" value="Genomic_DNA"/>
</dbReference>